<proteinExistence type="predicted"/>
<evidence type="ECO:0000313" key="2">
    <source>
        <dbReference type="Proteomes" id="UP001066276"/>
    </source>
</evidence>
<organism evidence="1 2">
    <name type="scientific">Pleurodeles waltl</name>
    <name type="common">Iberian ribbed newt</name>
    <dbReference type="NCBI Taxonomy" id="8319"/>
    <lineage>
        <taxon>Eukaryota</taxon>
        <taxon>Metazoa</taxon>
        <taxon>Chordata</taxon>
        <taxon>Craniata</taxon>
        <taxon>Vertebrata</taxon>
        <taxon>Euteleostomi</taxon>
        <taxon>Amphibia</taxon>
        <taxon>Batrachia</taxon>
        <taxon>Caudata</taxon>
        <taxon>Salamandroidea</taxon>
        <taxon>Salamandridae</taxon>
        <taxon>Pleurodelinae</taxon>
        <taxon>Pleurodeles</taxon>
    </lineage>
</organism>
<protein>
    <recommendedName>
        <fullName evidence="3">Secreted protein</fullName>
    </recommendedName>
</protein>
<sequence length="168" mass="17792">MPATSGALPGLYPSLLWPPVPLSGTCMQLQQSWGGKGGGGRVALLGPEPRVHSRRGRCGEEPPLLIAVLVGTYRRLPSSFTNSLSATSSYHCCSCWRVAECPVAAVGRSRVLPPAATTGHPVTTVGAVGDHDLAFSHSCRKPPGRGVCCIFVRFMHSFQSRSNCAPEH</sequence>
<reference evidence="1" key="1">
    <citation type="journal article" date="2022" name="bioRxiv">
        <title>Sequencing and chromosome-scale assembly of the giantPleurodeles waltlgenome.</title>
        <authorList>
            <person name="Brown T."/>
            <person name="Elewa A."/>
            <person name="Iarovenko S."/>
            <person name="Subramanian E."/>
            <person name="Araus A.J."/>
            <person name="Petzold A."/>
            <person name="Susuki M."/>
            <person name="Suzuki K.-i.T."/>
            <person name="Hayashi T."/>
            <person name="Toyoda A."/>
            <person name="Oliveira C."/>
            <person name="Osipova E."/>
            <person name="Leigh N.D."/>
            <person name="Simon A."/>
            <person name="Yun M.H."/>
        </authorList>
    </citation>
    <scope>NUCLEOTIDE SEQUENCE</scope>
    <source>
        <strain evidence="1">20211129_DDA</strain>
        <tissue evidence="1">Liver</tissue>
    </source>
</reference>
<evidence type="ECO:0000313" key="1">
    <source>
        <dbReference type="EMBL" id="KAJ1127204.1"/>
    </source>
</evidence>
<name>A0AAV7PK26_PLEWA</name>
<dbReference type="AlphaFoldDB" id="A0AAV7PK26"/>
<gene>
    <name evidence="1" type="ORF">NDU88_005607</name>
</gene>
<comment type="caution">
    <text evidence="1">The sequence shown here is derived from an EMBL/GenBank/DDBJ whole genome shotgun (WGS) entry which is preliminary data.</text>
</comment>
<dbReference type="Proteomes" id="UP001066276">
    <property type="component" value="Chromosome 7"/>
</dbReference>
<accession>A0AAV7PK26</accession>
<keyword evidence="2" id="KW-1185">Reference proteome</keyword>
<evidence type="ECO:0008006" key="3">
    <source>
        <dbReference type="Google" id="ProtNLM"/>
    </source>
</evidence>
<dbReference type="EMBL" id="JANPWB010000011">
    <property type="protein sequence ID" value="KAJ1127204.1"/>
    <property type="molecule type" value="Genomic_DNA"/>
</dbReference>